<protein>
    <submittedName>
        <fullName evidence="1">Uncharacterized protein</fullName>
    </submittedName>
</protein>
<sequence>LGVDGVVAQVRVSARQSQNIIVGESPHESSVQCLRLDLTHRPSLAQFAETLVQSGLPLGDVVNAVETQRLGNGLGGALRGGGRGLGVGSVQRHTTARLAASLLRSNVELVSVQEDLPGLVGESAMGRDRSRRFALGERRDT</sequence>
<dbReference type="Proteomes" id="UP001432027">
    <property type="component" value="Unassembled WGS sequence"/>
</dbReference>
<dbReference type="EMBL" id="BTSX01000001">
    <property type="protein sequence ID" value="GMS79158.1"/>
    <property type="molecule type" value="Genomic_DNA"/>
</dbReference>
<keyword evidence="2" id="KW-1185">Reference proteome</keyword>
<proteinExistence type="predicted"/>
<evidence type="ECO:0000313" key="1">
    <source>
        <dbReference type="EMBL" id="GMS79158.1"/>
    </source>
</evidence>
<comment type="caution">
    <text evidence="1">The sequence shown here is derived from an EMBL/GenBank/DDBJ whole genome shotgun (WGS) entry which is preliminary data.</text>
</comment>
<evidence type="ECO:0000313" key="2">
    <source>
        <dbReference type="Proteomes" id="UP001432027"/>
    </source>
</evidence>
<gene>
    <name evidence="1" type="ORF">PENTCL1PPCAC_1333</name>
</gene>
<accession>A0AAV5S8V3</accession>
<organism evidence="1 2">
    <name type="scientific">Pristionchus entomophagus</name>
    <dbReference type="NCBI Taxonomy" id="358040"/>
    <lineage>
        <taxon>Eukaryota</taxon>
        <taxon>Metazoa</taxon>
        <taxon>Ecdysozoa</taxon>
        <taxon>Nematoda</taxon>
        <taxon>Chromadorea</taxon>
        <taxon>Rhabditida</taxon>
        <taxon>Rhabditina</taxon>
        <taxon>Diplogasteromorpha</taxon>
        <taxon>Diplogasteroidea</taxon>
        <taxon>Neodiplogasteridae</taxon>
        <taxon>Pristionchus</taxon>
    </lineage>
</organism>
<feature type="non-terminal residue" evidence="1">
    <location>
        <position position="1"/>
    </location>
</feature>
<reference evidence="1" key="1">
    <citation type="submission" date="2023-10" db="EMBL/GenBank/DDBJ databases">
        <title>Genome assembly of Pristionchus species.</title>
        <authorList>
            <person name="Yoshida K."/>
            <person name="Sommer R.J."/>
        </authorList>
    </citation>
    <scope>NUCLEOTIDE SEQUENCE</scope>
    <source>
        <strain evidence="1">RS0144</strain>
    </source>
</reference>
<feature type="non-terminal residue" evidence="1">
    <location>
        <position position="141"/>
    </location>
</feature>
<name>A0AAV5S8V3_9BILA</name>
<dbReference type="AlphaFoldDB" id="A0AAV5S8V3"/>